<organism evidence="2 3">
    <name type="scientific">Lasallia pustulata</name>
    <dbReference type="NCBI Taxonomy" id="136370"/>
    <lineage>
        <taxon>Eukaryota</taxon>
        <taxon>Fungi</taxon>
        <taxon>Dikarya</taxon>
        <taxon>Ascomycota</taxon>
        <taxon>Pezizomycotina</taxon>
        <taxon>Lecanoromycetes</taxon>
        <taxon>OSLEUM clade</taxon>
        <taxon>Umbilicariomycetidae</taxon>
        <taxon>Umbilicariales</taxon>
        <taxon>Umbilicariaceae</taxon>
        <taxon>Lasallia</taxon>
    </lineage>
</organism>
<proteinExistence type="predicted"/>
<dbReference type="Proteomes" id="UP000192927">
    <property type="component" value="Unassembled WGS sequence"/>
</dbReference>
<evidence type="ECO:0000256" key="1">
    <source>
        <dbReference type="SAM" id="MobiDB-lite"/>
    </source>
</evidence>
<name>A0A1W5D6C5_9LECA</name>
<dbReference type="EMBL" id="FWEW01002601">
    <property type="protein sequence ID" value="SLM38615.1"/>
    <property type="molecule type" value="Genomic_DNA"/>
</dbReference>
<evidence type="ECO:0000313" key="3">
    <source>
        <dbReference type="Proteomes" id="UP000192927"/>
    </source>
</evidence>
<feature type="region of interest" description="Disordered" evidence="1">
    <location>
        <begin position="156"/>
        <end position="178"/>
    </location>
</feature>
<dbReference type="AlphaFoldDB" id="A0A1W5D6C5"/>
<reference evidence="3" key="1">
    <citation type="submission" date="2017-03" db="EMBL/GenBank/DDBJ databases">
        <authorList>
            <person name="Sharma R."/>
            <person name="Thines M."/>
        </authorList>
    </citation>
    <scope>NUCLEOTIDE SEQUENCE [LARGE SCALE GENOMIC DNA]</scope>
</reference>
<accession>A0A1W5D6C5</accession>
<protein>
    <submittedName>
        <fullName evidence="2">Uncharacterized protein</fullName>
    </submittedName>
</protein>
<sequence>MASTQAVAISVGDNEYKLEQDHKREVDQRRKWAHGEALFAPGRSSKRPLKVPLQSMNRLSRREVEFQVNKAAQIARISRQHDSRLDSDTGVSDSSAEEDVKEASAAPVPDAGITYSFDAARGPGRGSQILGMALAKAVEKFETKQTEKLVKEEYEVVGKESEDGNGGHVADEDDFMLV</sequence>
<keyword evidence="3" id="KW-1185">Reference proteome</keyword>
<evidence type="ECO:0000313" key="2">
    <source>
        <dbReference type="EMBL" id="SLM38615.1"/>
    </source>
</evidence>
<feature type="region of interest" description="Disordered" evidence="1">
    <location>
        <begin position="77"/>
        <end position="107"/>
    </location>
</feature>